<proteinExistence type="predicted"/>
<evidence type="ECO:0000259" key="1">
    <source>
        <dbReference type="Pfam" id="PF21321"/>
    </source>
</evidence>
<evidence type="ECO:0000313" key="3">
    <source>
        <dbReference type="Proteomes" id="UP000717364"/>
    </source>
</evidence>
<dbReference type="InterPro" id="IPR009057">
    <property type="entry name" value="Homeodomain-like_sf"/>
</dbReference>
<feature type="domain" description="Putative antitoxin VapB45-like DNA-binding HTH" evidence="1">
    <location>
        <begin position="16"/>
        <end position="93"/>
    </location>
</feature>
<organism evidence="2 3">
    <name type="scientific">Leptothoe spongobia TAU-MAC 1115</name>
    <dbReference type="NCBI Taxonomy" id="1967444"/>
    <lineage>
        <taxon>Bacteria</taxon>
        <taxon>Bacillati</taxon>
        <taxon>Cyanobacteriota</taxon>
        <taxon>Cyanophyceae</taxon>
        <taxon>Nodosilineales</taxon>
        <taxon>Cymatolegaceae</taxon>
        <taxon>Leptothoe</taxon>
        <taxon>Leptothoe spongobia</taxon>
    </lineage>
</organism>
<dbReference type="Pfam" id="PF21321">
    <property type="entry name" value="HTH_66"/>
    <property type="match status" value="1"/>
</dbReference>
<keyword evidence="3" id="KW-1185">Reference proteome</keyword>
<dbReference type="SUPFAM" id="SSF46689">
    <property type="entry name" value="Homeodomain-like"/>
    <property type="match status" value="1"/>
</dbReference>
<name>A0A947DGC5_9CYAN</name>
<dbReference type="Proteomes" id="UP000717364">
    <property type="component" value="Unassembled WGS sequence"/>
</dbReference>
<dbReference type="Gene3D" id="1.10.10.10">
    <property type="entry name" value="Winged helix-like DNA-binding domain superfamily/Winged helix DNA-binding domain"/>
    <property type="match status" value="1"/>
</dbReference>
<dbReference type="InterPro" id="IPR007367">
    <property type="entry name" value="DUF433"/>
</dbReference>
<accession>A0A947DGC5</accession>
<reference evidence="2" key="2">
    <citation type="journal article" date="2021" name="Mar. Drugs">
        <title>Genome Reduction and Secondary Metabolism of the Marine Sponge-Associated Cyanobacterium Leptothoe.</title>
        <authorList>
            <person name="Konstantinou D."/>
            <person name="Popin R.V."/>
            <person name="Fewer D.P."/>
            <person name="Sivonen K."/>
            <person name="Gkelis S."/>
        </authorList>
    </citation>
    <scope>NUCLEOTIDE SEQUENCE</scope>
    <source>
        <strain evidence="2">TAU-MAC 1115</strain>
    </source>
</reference>
<evidence type="ECO:0000313" key="2">
    <source>
        <dbReference type="EMBL" id="MBT9315411.1"/>
    </source>
</evidence>
<dbReference type="Pfam" id="PF04255">
    <property type="entry name" value="DUF433"/>
    <property type="match status" value="1"/>
</dbReference>
<dbReference type="RefSeq" id="WP_215608476.1">
    <property type="nucleotide sequence ID" value="NZ_JADOES010000011.1"/>
</dbReference>
<gene>
    <name evidence="2" type="ORF">IXB50_08235</name>
</gene>
<reference evidence="2" key="1">
    <citation type="submission" date="2020-11" db="EMBL/GenBank/DDBJ databases">
        <authorList>
            <person name="Konstantinou D."/>
            <person name="Gkelis S."/>
            <person name="Popin R."/>
            <person name="Fewer D."/>
            <person name="Sivonen K."/>
        </authorList>
    </citation>
    <scope>NUCLEOTIDE SEQUENCE</scope>
    <source>
        <strain evidence="2">TAU-MAC 1115</strain>
    </source>
</reference>
<dbReference type="InterPro" id="IPR048708">
    <property type="entry name" value="VapB45-like_HTH"/>
</dbReference>
<protein>
    <submittedName>
        <fullName evidence="2">DUF433 domain-containing protein</fullName>
    </submittedName>
</protein>
<sequence>MTFTYGQVDIRNVATYTVADAARYLTIPRRTLGSWLHGRAYPTAGGTKYFEPLISLPDLDSSQLSFTNLVEAHVLRVIRQDHKVRLDKVRTALDYVEQKFGVPHPLARVQFQTDGVDLFVESVGKLINASRDGQLAMQKTLQHLLERIEWDEEGLAQRLFPLIQVQKADAPRVLVIDPRISFGRPVVINTGIPADVIIDRFRAGEDMESLADDYGFSRQQLEEVLRYELTLSKAA</sequence>
<dbReference type="InterPro" id="IPR036388">
    <property type="entry name" value="WH-like_DNA-bd_sf"/>
</dbReference>
<dbReference type="AlphaFoldDB" id="A0A947DGC5"/>
<comment type="caution">
    <text evidence="2">The sequence shown here is derived from an EMBL/GenBank/DDBJ whole genome shotgun (WGS) entry which is preliminary data.</text>
</comment>
<dbReference type="EMBL" id="JADOES010000011">
    <property type="protein sequence ID" value="MBT9315411.1"/>
    <property type="molecule type" value="Genomic_DNA"/>
</dbReference>